<evidence type="ECO:0000259" key="14">
    <source>
        <dbReference type="PROSITE" id="PS50157"/>
    </source>
</evidence>
<keyword evidence="5" id="KW-0677">Repeat</keyword>
<evidence type="ECO:0000256" key="2">
    <source>
        <dbReference type="ARBA" id="ARBA00004123"/>
    </source>
</evidence>
<protein>
    <recommendedName>
        <fullName evidence="14">C2H2-type domain-containing protein</fullName>
    </recommendedName>
</protein>
<keyword evidence="10" id="KW-0804">Transcription</keyword>
<evidence type="ECO:0000256" key="9">
    <source>
        <dbReference type="ARBA" id="ARBA00023125"/>
    </source>
</evidence>
<evidence type="ECO:0000256" key="5">
    <source>
        <dbReference type="ARBA" id="ARBA00022737"/>
    </source>
</evidence>
<comment type="similarity">
    <text evidence="3">Belongs to the krueppel C2H2-type zinc-finger protein family.</text>
</comment>
<reference evidence="15" key="1">
    <citation type="submission" date="2021-06" db="EMBL/GenBank/DDBJ databases">
        <authorList>
            <person name="Hodson N. C."/>
            <person name="Mongue J. A."/>
            <person name="Jaron S. K."/>
        </authorList>
    </citation>
    <scope>NUCLEOTIDE SEQUENCE</scope>
</reference>
<evidence type="ECO:0000256" key="11">
    <source>
        <dbReference type="ARBA" id="ARBA00023242"/>
    </source>
</evidence>
<feature type="domain" description="C2H2-type" evidence="14">
    <location>
        <begin position="145"/>
        <end position="172"/>
    </location>
</feature>
<name>A0A8J2NYA7_9HEXA</name>
<keyword evidence="9" id="KW-0238">DNA-binding</keyword>
<dbReference type="SMART" id="SM00355">
    <property type="entry name" value="ZnF_C2H2"/>
    <property type="match status" value="7"/>
</dbReference>
<feature type="domain" description="C2H2-type" evidence="14">
    <location>
        <begin position="73"/>
        <end position="101"/>
    </location>
</feature>
<accession>A0A8J2NYA7</accession>
<evidence type="ECO:0000256" key="12">
    <source>
        <dbReference type="PROSITE-ProRule" id="PRU00042"/>
    </source>
</evidence>
<dbReference type="Proteomes" id="UP000708208">
    <property type="component" value="Unassembled WGS sequence"/>
</dbReference>
<keyword evidence="7" id="KW-0862">Zinc</keyword>
<comment type="subcellular location">
    <subcellularLocation>
        <location evidence="2">Nucleus</location>
    </subcellularLocation>
</comment>
<dbReference type="Pfam" id="PF13912">
    <property type="entry name" value="zf-C2H2_6"/>
    <property type="match status" value="2"/>
</dbReference>
<evidence type="ECO:0000313" key="16">
    <source>
        <dbReference type="Proteomes" id="UP000708208"/>
    </source>
</evidence>
<evidence type="ECO:0000256" key="13">
    <source>
        <dbReference type="SAM" id="MobiDB-lite"/>
    </source>
</evidence>
<evidence type="ECO:0000256" key="8">
    <source>
        <dbReference type="ARBA" id="ARBA00023015"/>
    </source>
</evidence>
<organism evidence="15 16">
    <name type="scientific">Allacma fusca</name>
    <dbReference type="NCBI Taxonomy" id="39272"/>
    <lineage>
        <taxon>Eukaryota</taxon>
        <taxon>Metazoa</taxon>
        <taxon>Ecdysozoa</taxon>
        <taxon>Arthropoda</taxon>
        <taxon>Hexapoda</taxon>
        <taxon>Collembola</taxon>
        <taxon>Symphypleona</taxon>
        <taxon>Sminthuridae</taxon>
        <taxon>Allacma</taxon>
    </lineage>
</organism>
<dbReference type="GO" id="GO:0003677">
    <property type="term" value="F:DNA binding"/>
    <property type="evidence" value="ECO:0007669"/>
    <property type="project" value="UniProtKB-KW"/>
</dbReference>
<feature type="compositionally biased region" description="Basic residues" evidence="13">
    <location>
        <begin position="10"/>
        <end position="28"/>
    </location>
</feature>
<dbReference type="PROSITE" id="PS00028">
    <property type="entry name" value="ZINC_FINGER_C2H2_1"/>
    <property type="match status" value="5"/>
</dbReference>
<dbReference type="FunFam" id="3.30.160.60:FF:000100">
    <property type="entry name" value="Zinc finger 45-like"/>
    <property type="match status" value="2"/>
</dbReference>
<keyword evidence="11" id="KW-0539">Nucleus</keyword>
<dbReference type="FunFam" id="3.30.160.60:FF:000771">
    <property type="entry name" value="zinc finger protein 648"/>
    <property type="match status" value="1"/>
</dbReference>
<gene>
    <name evidence="15" type="ORF">AFUS01_LOCUS19608</name>
</gene>
<dbReference type="OrthoDB" id="6077919at2759"/>
<dbReference type="PANTHER" id="PTHR24394">
    <property type="entry name" value="ZINC FINGER PROTEIN"/>
    <property type="match status" value="1"/>
</dbReference>
<keyword evidence="4" id="KW-0479">Metal-binding</keyword>
<feature type="domain" description="C2H2-type" evidence="14">
    <location>
        <begin position="173"/>
        <end position="201"/>
    </location>
</feature>
<comment type="caution">
    <text evidence="15">The sequence shown here is derived from an EMBL/GenBank/DDBJ whole genome shotgun (WGS) entry which is preliminary data.</text>
</comment>
<evidence type="ECO:0000256" key="3">
    <source>
        <dbReference type="ARBA" id="ARBA00006991"/>
    </source>
</evidence>
<sequence length="364" mass="42246">MVKVVAQHCHLSHSKARPRHKLIKRNKKKAAESPTFPEDSAEFNDSTTNSHSKRIRNWKKESWIEKAKTDPSRTCDLCGKSFIFPAVMKRHKKIVHQGLKPYECTSCGKRFTQKVILNKHTCDFSKEAGNRDILQMNREDQLRKFICSVCGKRFKYPTHLNLHEMNHREERPYPCQQCDKTFRRPDHLKYHVRIVHVDEKKFICTKCGQTFKSISSLRAHEKKHTSDQGHLCNICGKSIKSMYQMSRHKKTHQDELPFECPVCKKRFKMKDYLGQHLRRGKTCSKKLPGFKDNTSNSNNSSVATLPQSIVVQNIPIISESDVIIRRDTVPSNSDCRNYGPVTSELVTLEFSSCFPVDDRLLTEL</sequence>
<feature type="domain" description="C2H2-type" evidence="14">
    <location>
        <begin position="230"/>
        <end position="257"/>
    </location>
</feature>
<dbReference type="Pfam" id="PF00096">
    <property type="entry name" value="zf-C2H2"/>
    <property type="match status" value="3"/>
</dbReference>
<feature type="domain" description="C2H2-type" evidence="14">
    <location>
        <begin position="102"/>
        <end position="132"/>
    </location>
</feature>
<keyword evidence="16" id="KW-1185">Reference proteome</keyword>
<dbReference type="PANTHER" id="PTHR24394:SF29">
    <property type="entry name" value="MYONEURIN"/>
    <property type="match status" value="1"/>
</dbReference>
<keyword evidence="8" id="KW-0805">Transcription regulation</keyword>
<dbReference type="AlphaFoldDB" id="A0A8J2NYA7"/>
<dbReference type="InterPro" id="IPR013087">
    <property type="entry name" value="Znf_C2H2_type"/>
</dbReference>
<dbReference type="GO" id="GO:0005634">
    <property type="term" value="C:nucleus"/>
    <property type="evidence" value="ECO:0007669"/>
    <property type="project" value="UniProtKB-SubCell"/>
</dbReference>
<evidence type="ECO:0000313" key="15">
    <source>
        <dbReference type="EMBL" id="CAG7730998.1"/>
    </source>
</evidence>
<dbReference type="GO" id="GO:0000981">
    <property type="term" value="F:DNA-binding transcription factor activity, RNA polymerase II-specific"/>
    <property type="evidence" value="ECO:0007669"/>
    <property type="project" value="TreeGrafter"/>
</dbReference>
<evidence type="ECO:0000256" key="10">
    <source>
        <dbReference type="ARBA" id="ARBA00023163"/>
    </source>
</evidence>
<evidence type="ECO:0000256" key="4">
    <source>
        <dbReference type="ARBA" id="ARBA00022723"/>
    </source>
</evidence>
<feature type="domain" description="C2H2-type" evidence="14">
    <location>
        <begin position="202"/>
        <end position="229"/>
    </location>
</feature>
<evidence type="ECO:0000256" key="7">
    <source>
        <dbReference type="ARBA" id="ARBA00022833"/>
    </source>
</evidence>
<feature type="domain" description="C2H2-type" evidence="14">
    <location>
        <begin position="258"/>
        <end position="288"/>
    </location>
</feature>
<feature type="region of interest" description="Disordered" evidence="13">
    <location>
        <begin position="1"/>
        <end position="55"/>
    </location>
</feature>
<evidence type="ECO:0000256" key="6">
    <source>
        <dbReference type="ARBA" id="ARBA00022771"/>
    </source>
</evidence>
<dbReference type="EMBL" id="CAJVCH010204223">
    <property type="protein sequence ID" value="CAG7730998.1"/>
    <property type="molecule type" value="Genomic_DNA"/>
</dbReference>
<dbReference type="GO" id="GO:0008270">
    <property type="term" value="F:zinc ion binding"/>
    <property type="evidence" value="ECO:0007669"/>
    <property type="project" value="UniProtKB-KW"/>
</dbReference>
<dbReference type="PROSITE" id="PS50157">
    <property type="entry name" value="ZINC_FINGER_C2H2_2"/>
    <property type="match status" value="7"/>
</dbReference>
<comment type="function">
    <text evidence="1">May be involved in transcriptional regulation.</text>
</comment>
<proteinExistence type="inferred from homology"/>
<keyword evidence="6 12" id="KW-0863">Zinc-finger</keyword>
<evidence type="ECO:0000256" key="1">
    <source>
        <dbReference type="ARBA" id="ARBA00003767"/>
    </source>
</evidence>